<proteinExistence type="predicted"/>
<reference evidence="2" key="1">
    <citation type="submission" date="2022-11" db="UniProtKB">
        <authorList>
            <consortium name="WormBaseParasite"/>
        </authorList>
    </citation>
    <scope>IDENTIFICATION</scope>
</reference>
<dbReference type="AlphaFoldDB" id="A0A914VEX1"/>
<evidence type="ECO:0000313" key="1">
    <source>
        <dbReference type="Proteomes" id="UP000887566"/>
    </source>
</evidence>
<dbReference type="WBParaSite" id="PSAMB.scaffold17994size1018.g37467.t1">
    <property type="protein sequence ID" value="PSAMB.scaffold17994size1018.g37467.t1"/>
    <property type="gene ID" value="PSAMB.scaffold17994size1018.g37467"/>
</dbReference>
<dbReference type="Proteomes" id="UP000887566">
    <property type="component" value="Unplaced"/>
</dbReference>
<organism evidence="1 2">
    <name type="scientific">Plectus sambesii</name>
    <dbReference type="NCBI Taxonomy" id="2011161"/>
    <lineage>
        <taxon>Eukaryota</taxon>
        <taxon>Metazoa</taxon>
        <taxon>Ecdysozoa</taxon>
        <taxon>Nematoda</taxon>
        <taxon>Chromadorea</taxon>
        <taxon>Plectida</taxon>
        <taxon>Plectina</taxon>
        <taxon>Plectoidea</taxon>
        <taxon>Plectidae</taxon>
        <taxon>Plectus</taxon>
    </lineage>
</organism>
<name>A0A914VEX1_9BILA</name>
<protein>
    <submittedName>
        <fullName evidence="2">Endonuclease-reverse transcriptase</fullName>
    </submittedName>
</protein>
<sequence>MLYGAECWAVTQHAEEILATTQRRMERLMVGATLLDRKSNEWLRGVTKVKDVVEEARKRKARWAWNVARMDNDRWAKIITEWCPRYKKRPLGRPRTRWRDSITKKLKTQRWLAKARRESKQYWIDTLGAPYVTYRKANK</sequence>
<evidence type="ECO:0000313" key="2">
    <source>
        <dbReference type="WBParaSite" id="PSAMB.scaffold17994size1018.g37467.t1"/>
    </source>
</evidence>
<accession>A0A914VEX1</accession>
<keyword evidence="1" id="KW-1185">Reference proteome</keyword>